<protein>
    <submittedName>
        <fullName evidence="2">Uncharacterized protein</fullName>
    </submittedName>
</protein>
<feature type="transmembrane region" description="Helical" evidence="1">
    <location>
        <begin position="7"/>
        <end position="30"/>
    </location>
</feature>
<evidence type="ECO:0000256" key="1">
    <source>
        <dbReference type="SAM" id="Phobius"/>
    </source>
</evidence>
<proteinExistence type="predicted"/>
<sequence>MRFYSCAWRYVLGTALWVFPLYILAVNIFINEVPYHQGIYAVGSFGWFLALVVGVLYCRKFYRSANRIRSHG</sequence>
<reference evidence="2" key="1">
    <citation type="journal article" date="2015" name="Nature">
        <title>Complex archaea that bridge the gap between prokaryotes and eukaryotes.</title>
        <authorList>
            <person name="Spang A."/>
            <person name="Saw J.H."/>
            <person name="Jorgensen S.L."/>
            <person name="Zaremba-Niedzwiedzka K."/>
            <person name="Martijn J."/>
            <person name="Lind A.E."/>
            <person name="van Eijk R."/>
            <person name="Schleper C."/>
            <person name="Guy L."/>
            <person name="Ettema T.J."/>
        </authorList>
    </citation>
    <scope>NUCLEOTIDE SEQUENCE</scope>
</reference>
<keyword evidence="1" id="KW-0472">Membrane</keyword>
<accession>A0A0F9QF37</accession>
<keyword evidence="1" id="KW-1133">Transmembrane helix</keyword>
<name>A0A0F9QF37_9ZZZZ</name>
<feature type="transmembrane region" description="Helical" evidence="1">
    <location>
        <begin position="36"/>
        <end position="58"/>
    </location>
</feature>
<evidence type="ECO:0000313" key="2">
    <source>
        <dbReference type="EMBL" id="KKN03873.1"/>
    </source>
</evidence>
<gene>
    <name evidence="2" type="ORF">LCGC14_1103330</name>
</gene>
<keyword evidence="1" id="KW-0812">Transmembrane</keyword>
<dbReference type="AlphaFoldDB" id="A0A0F9QF37"/>
<comment type="caution">
    <text evidence="2">The sequence shown here is derived from an EMBL/GenBank/DDBJ whole genome shotgun (WGS) entry which is preliminary data.</text>
</comment>
<dbReference type="EMBL" id="LAZR01004986">
    <property type="protein sequence ID" value="KKN03873.1"/>
    <property type="molecule type" value="Genomic_DNA"/>
</dbReference>
<organism evidence="2">
    <name type="scientific">marine sediment metagenome</name>
    <dbReference type="NCBI Taxonomy" id="412755"/>
    <lineage>
        <taxon>unclassified sequences</taxon>
        <taxon>metagenomes</taxon>
        <taxon>ecological metagenomes</taxon>
    </lineage>
</organism>